<evidence type="ECO:0000313" key="1">
    <source>
        <dbReference type="EMBL" id="KAI4470967.1"/>
    </source>
</evidence>
<gene>
    <name evidence="1" type="ORF">MML48_1g04605</name>
</gene>
<reference evidence="1" key="1">
    <citation type="submission" date="2022-04" db="EMBL/GenBank/DDBJ databases">
        <title>Chromosome-scale genome assembly of Holotrichia oblita Faldermann.</title>
        <authorList>
            <person name="Rongchong L."/>
        </authorList>
    </citation>
    <scope>NUCLEOTIDE SEQUENCE</scope>
    <source>
        <strain evidence="1">81SQS9</strain>
    </source>
</reference>
<dbReference type="Proteomes" id="UP001056778">
    <property type="component" value="Chromosome 1"/>
</dbReference>
<dbReference type="EMBL" id="CM043015">
    <property type="protein sequence ID" value="KAI4470967.1"/>
    <property type="molecule type" value="Genomic_DNA"/>
</dbReference>
<keyword evidence="2" id="KW-1185">Reference proteome</keyword>
<name>A0ACB9TW28_HOLOL</name>
<comment type="caution">
    <text evidence="1">The sequence shown here is derived from an EMBL/GenBank/DDBJ whole genome shotgun (WGS) entry which is preliminary data.</text>
</comment>
<organism evidence="1 2">
    <name type="scientific">Holotrichia oblita</name>
    <name type="common">Chafer beetle</name>
    <dbReference type="NCBI Taxonomy" id="644536"/>
    <lineage>
        <taxon>Eukaryota</taxon>
        <taxon>Metazoa</taxon>
        <taxon>Ecdysozoa</taxon>
        <taxon>Arthropoda</taxon>
        <taxon>Hexapoda</taxon>
        <taxon>Insecta</taxon>
        <taxon>Pterygota</taxon>
        <taxon>Neoptera</taxon>
        <taxon>Endopterygota</taxon>
        <taxon>Coleoptera</taxon>
        <taxon>Polyphaga</taxon>
        <taxon>Scarabaeiformia</taxon>
        <taxon>Scarabaeidae</taxon>
        <taxon>Melolonthinae</taxon>
        <taxon>Holotrichia</taxon>
    </lineage>
</organism>
<protein>
    <submittedName>
        <fullName evidence="1">Uncharacterized protein</fullName>
    </submittedName>
</protein>
<accession>A0ACB9TW28</accession>
<proteinExistence type="predicted"/>
<evidence type="ECO:0000313" key="2">
    <source>
        <dbReference type="Proteomes" id="UP001056778"/>
    </source>
</evidence>
<sequence length="274" mass="30941">MSSRPILSRPRTRIYDANYNIGENYYKSTIDRLDRKYSGRPATPPRASPSIPQDIIDRHEKAFQDDDLPSARRRAEKLIQDSTIFDSRGGRISGSAIDDSFDEEISSAVQRIRANKKVAVLDDIDMDSTVGNLTSRRIKERADKLLDTVGIKEEIAVVPRRALDEEITVKRRSVRIAKEETEGNESASKWTPLLSTRGAIEEDSLAKQRALATKARLNEIEEEMTALADKQAAREQRAARLKALVAETAQQNEEDTSIQSIRVTARKEKRTVEF</sequence>